<proteinExistence type="predicted"/>
<dbReference type="AlphaFoldDB" id="A0A4V2WJG2"/>
<evidence type="ECO:0000313" key="2">
    <source>
        <dbReference type="EMBL" id="TCZ51916.1"/>
    </source>
</evidence>
<dbReference type="InterPro" id="IPR050742">
    <property type="entry name" value="Helicase_Restrict-Modif_Enz"/>
</dbReference>
<gene>
    <name evidence="2" type="ORF">EXY23_26615</name>
</gene>
<organism evidence="2 3">
    <name type="scientific">Roseicella aquatilis</name>
    <dbReference type="NCBI Taxonomy" id="2527868"/>
    <lineage>
        <taxon>Bacteria</taxon>
        <taxon>Pseudomonadati</taxon>
        <taxon>Pseudomonadota</taxon>
        <taxon>Alphaproteobacteria</taxon>
        <taxon>Acetobacterales</taxon>
        <taxon>Roseomonadaceae</taxon>
        <taxon>Roseicella</taxon>
    </lineage>
</organism>
<reference evidence="2 3" key="1">
    <citation type="submission" date="2019-03" db="EMBL/GenBank/DDBJ databases">
        <title>Paracraurococcus aquatilis NE82 genome sequence.</title>
        <authorList>
            <person name="Zhao Y."/>
            <person name="Du Z."/>
        </authorList>
    </citation>
    <scope>NUCLEOTIDE SEQUENCE [LARGE SCALE GENOMIC DNA]</scope>
    <source>
        <strain evidence="2 3">NE82</strain>
    </source>
</reference>
<evidence type="ECO:0000313" key="3">
    <source>
        <dbReference type="Proteomes" id="UP000295023"/>
    </source>
</evidence>
<dbReference type="GO" id="GO:0005829">
    <property type="term" value="C:cytosol"/>
    <property type="evidence" value="ECO:0007669"/>
    <property type="project" value="TreeGrafter"/>
</dbReference>
<dbReference type="OrthoDB" id="9803459at2"/>
<dbReference type="SUPFAM" id="SSF52540">
    <property type="entry name" value="P-loop containing nucleoside triphosphate hydrolases"/>
    <property type="match status" value="2"/>
</dbReference>
<comment type="caution">
    <text evidence="2">The sequence shown here is derived from an EMBL/GenBank/DDBJ whole genome shotgun (WGS) entry which is preliminary data.</text>
</comment>
<dbReference type="PANTHER" id="PTHR47396:SF1">
    <property type="entry name" value="ATP-DEPENDENT HELICASE IRC3-RELATED"/>
    <property type="match status" value="1"/>
</dbReference>
<name>A0A4V2WJG2_9PROT</name>
<dbReference type="GO" id="GO:0005524">
    <property type="term" value="F:ATP binding"/>
    <property type="evidence" value="ECO:0007669"/>
    <property type="project" value="InterPro"/>
</dbReference>
<dbReference type="Proteomes" id="UP000295023">
    <property type="component" value="Unassembled WGS sequence"/>
</dbReference>
<keyword evidence="3" id="KW-1185">Reference proteome</keyword>
<dbReference type="GO" id="GO:0003677">
    <property type="term" value="F:DNA binding"/>
    <property type="evidence" value="ECO:0007669"/>
    <property type="project" value="InterPro"/>
</dbReference>
<dbReference type="RefSeq" id="WP_132297435.1">
    <property type="nucleotide sequence ID" value="NZ_SKBM01000052.1"/>
</dbReference>
<sequence>MNSTVRRAEDRHTFRNEDLVLRVRPHDPQRWDESRYEAFLDALCGSREYQKAAIRVALSYLLGGRYTSLRQLAQESFDTNEELRRRWSRWENLHQNLQLPEHLSCSLDLATGTGKSFVLYGIAAILLSEGAVDRILVLCPSNTIEAGLLDKFRELAADAELRDTLPTDAKITTPHIINASETIVRGAICVENYHAILEHVNSSIRDSLKGMGARVAVLNDEAHHVANETGTTPGKWKEFLQSSDYGFKYVVGVSGTCYVGNDYFTDVIYRYSLRQAIEERFVKKVEYVAEMPSTHGQDDRWQLIWKRHADWKQKLKKRSIQPLTIIVTQKIADCNQVAEELIEWIAKWEEITPSVARSKVLVVTSNKEHQVNLAKLKSVDSPSSVVEWIVSVSMLSEGWDVKNVFQIVPHEERAFNSKLLIAQVLGRGLRRPNGWSGEDPVVTVFNHDAWSGRIKHLVDEILEVERRLTSSIDSKSPYNFPLHNLNYERVPEVSEHPMVGEYRLFESGHIILPSQVIEQAVTVEFERAITGERSRFNTTITQKTFSVEEVAEQIYHRLKSIDEESAALQVLEEQTNYAKRFPLEKCRAVVEESLKLAKITDGRVTDDNRQKFLQALGTLRRKASKRVVYVLSPKALRSFSTAERQAESCSAAELRRGSKSVFYTDGCAETLADEQRDFFQEVDDPDGEFRTGGVKIENPADFKTPVNLVIADATPERKFIRELTARRNAVHLSAWLKNTSMNFYTIEYAWKKREHPKRGDFSPDFFIRHGERTFVVEIKDDSEINDPSPENIKKHEYALAHFERLNEWLANDDVAMRYQFNMLAPRDFGAFFQKLREGKLGEFRSELDVAMMNAGAVGARPAAPKP</sequence>
<dbReference type="PANTHER" id="PTHR47396">
    <property type="entry name" value="TYPE I RESTRICTION ENZYME ECOKI R PROTEIN"/>
    <property type="match status" value="1"/>
</dbReference>
<dbReference type="InterPro" id="IPR006935">
    <property type="entry name" value="Helicase/UvrB_N"/>
</dbReference>
<dbReference type="InterPro" id="IPR027417">
    <property type="entry name" value="P-loop_NTPase"/>
</dbReference>
<dbReference type="GO" id="GO:0016787">
    <property type="term" value="F:hydrolase activity"/>
    <property type="evidence" value="ECO:0007669"/>
    <property type="project" value="InterPro"/>
</dbReference>
<protein>
    <recommendedName>
        <fullName evidence="1">Helicase/UvrB N-terminal domain-containing protein</fullName>
    </recommendedName>
</protein>
<dbReference type="Pfam" id="PF04851">
    <property type="entry name" value="ResIII"/>
    <property type="match status" value="1"/>
</dbReference>
<evidence type="ECO:0000259" key="1">
    <source>
        <dbReference type="Pfam" id="PF04851"/>
    </source>
</evidence>
<dbReference type="EMBL" id="SKBM01000052">
    <property type="protein sequence ID" value="TCZ51916.1"/>
    <property type="molecule type" value="Genomic_DNA"/>
</dbReference>
<feature type="domain" description="Helicase/UvrB N-terminal" evidence="1">
    <location>
        <begin position="91"/>
        <end position="257"/>
    </location>
</feature>
<dbReference type="Gene3D" id="3.40.50.300">
    <property type="entry name" value="P-loop containing nucleotide triphosphate hydrolases"/>
    <property type="match status" value="2"/>
</dbReference>
<accession>A0A4V2WJG2</accession>